<organism evidence="4 5">
    <name type="scientific">Candidatus Magnetobacterium casense</name>
    <dbReference type="NCBI Taxonomy" id="1455061"/>
    <lineage>
        <taxon>Bacteria</taxon>
        <taxon>Pseudomonadati</taxon>
        <taxon>Nitrospirota</taxon>
        <taxon>Thermodesulfovibrionia</taxon>
        <taxon>Thermodesulfovibrionales</taxon>
        <taxon>Candidatus Magnetobacteriaceae</taxon>
        <taxon>Candidatus Magnetobacterium</taxon>
    </lineage>
</organism>
<accession>A0ABS6S4R5</accession>
<feature type="non-terminal residue" evidence="4">
    <location>
        <position position="193"/>
    </location>
</feature>
<evidence type="ECO:0000313" key="4">
    <source>
        <dbReference type="EMBL" id="MBV6343374.1"/>
    </source>
</evidence>
<reference evidence="4 5" key="1">
    <citation type="journal article" date="2020" name="J Geophys Res Biogeosci">
        <title>Magnetotaxis as an Adaptation to Enable Bacterial Shuttling of Microbial Sulfur and Sulfur Cycling Across Aquatic Oxic#Anoxic Interfaces.</title>
        <authorList>
            <person name="Li J."/>
            <person name="Liu P."/>
            <person name="Wang J."/>
            <person name="Roberts A.P."/>
            <person name="Pan Y."/>
        </authorList>
    </citation>
    <scope>NUCLEOTIDE SEQUENCE [LARGE SCALE GENOMIC DNA]</scope>
    <source>
        <strain evidence="4 5">MYR-1_YQ</strain>
    </source>
</reference>
<dbReference type="CDD" id="cd13634">
    <property type="entry name" value="PBP2_Sco4506"/>
    <property type="match status" value="1"/>
</dbReference>
<comment type="pathway">
    <text evidence="1">Quinol/quinone metabolism; menaquinone biosynthesis.</text>
</comment>
<dbReference type="PANTHER" id="PTHR37690">
    <property type="entry name" value="CHORISMATE DEHYDRATASE"/>
    <property type="match status" value="1"/>
</dbReference>
<evidence type="ECO:0000313" key="5">
    <source>
        <dbReference type="Proteomes" id="UP001196980"/>
    </source>
</evidence>
<dbReference type="PANTHER" id="PTHR37690:SF1">
    <property type="entry name" value="CHORISMATE DEHYDRATASE"/>
    <property type="match status" value="1"/>
</dbReference>
<proteinExistence type="predicted"/>
<evidence type="ECO:0000256" key="1">
    <source>
        <dbReference type="ARBA" id="ARBA00004863"/>
    </source>
</evidence>
<keyword evidence="2" id="KW-0474">Menaquinone biosynthesis</keyword>
<evidence type="ECO:0000256" key="3">
    <source>
        <dbReference type="ARBA" id="ARBA00023239"/>
    </source>
</evidence>
<keyword evidence="3" id="KW-0456">Lyase</keyword>
<dbReference type="EMBL" id="JABXWD010000559">
    <property type="protein sequence ID" value="MBV6343374.1"/>
    <property type="molecule type" value="Genomic_DNA"/>
</dbReference>
<name>A0ABS6S4R5_9BACT</name>
<dbReference type="Pfam" id="PF02621">
    <property type="entry name" value="VitK2_biosynth"/>
    <property type="match status" value="1"/>
</dbReference>
<evidence type="ECO:0000256" key="2">
    <source>
        <dbReference type="ARBA" id="ARBA00022428"/>
    </source>
</evidence>
<dbReference type="RefSeq" id="WP_218253989.1">
    <property type="nucleotide sequence ID" value="NZ_JABXWD010000559.1"/>
</dbReference>
<dbReference type="Proteomes" id="UP001196980">
    <property type="component" value="Unassembled WGS sequence"/>
</dbReference>
<sequence length="193" mass="21320">MRIGRIDFANLYPIFHCLERLGARGRGQYEFTGGVPSQVNALMRQGLIDVGPASSIEYLRNRHLYDLIPGHCISACGQVMSIIFFSTVEIERLDGATVLTTAQAETSTALLRIILREFYGLECNLLGSNVPLMAGLSQHPAYLLIGDDALIEAQRCSGQLYVYDLSSIWYEKTGESCVFARGVAPKGFNCEFL</sequence>
<dbReference type="InterPro" id="IPR030868">
    <property type="entry name" value="MqnA"/>
</dbReference>
<protein>
    <submittedName>
        <fullName evidence="4">Menaquinone biosynthesis protein</fullName>
    </submittedName>
</protein>
<comment type="caution">
    <text evidence="4">The sequence shown here is derived from an EMBL/GenBank/DDBJ whole genome shotgun (WGS) entry which is preliminary data.</text>
</comment>
<gene>
    <name evidence="4" type="ORF">HWQ67_17500</name>
</gene>
<keyword evidence="5" id="KW-1185">Reference proteome</keyword>
<dbReference type="InterPro" id="IPR003773">
    <property type="entry name" value="Menaquinone_biosynth"/>
</dbReference>